<dbReference type="InterPro" id="IPR050585">
    <property type="entry name" value="Xaa-Pro_dipeptidyl-ppase/CocE"/>
</dbReference>
<dbReference type="Gene3D" id="3.40.50.1820">
    <property type="entry name" value="alpha/beta hydrolase"/>
    <property type="match status" value="1"/>
</dbReference>
<evidence type="ECO:0000313" key="6">
    <source>
        <dbReference type="Proteomes" id="UP000219494"/>
    </source>
</evidence>
<dbReference type="PANTHER" id="PTHR43056:SF10">
    <property type="entry name" value="COCE_NOND FAMILY, PUTATIVE (AFU_ORTHOLOGUE AFUA_7G00600)-RELATED"/>
    <property type="match status" value="1"/>
</dbReference>
<evidence type="ECO:0000313" key="5">
    <source>
        <dbReference type="EMBL" id="SOB88245.1"/>
    </source>
</evidence>
<dbReference type="PANTHER" id="PTHR43056">
    <property type="entry name" value="PEPTIDASE S9 PROLYL OLIGOPEPTIDASE"/>
    <property type="match status" value="1"/>
</dbReference>
<reference evidence="5 6" key="1">
    <citation type="submission" date="2017-07" db="EMBL/GenBank/DDBJ databases">
        <authorList>
            <person name="Sun Z.S."/>
            <person name="Albrecht U."/>
            <person name="Echele G."/>
            <person name="Lee C.C."/>
        </authorList>
    </citation>
    <scope>NUCLEOTIDE SEQUENCE [LARGE SCALE GENOMIC DNA]</scope>
    <source>
        <strain evidence="5 6">CGMCC 1.12672</strain>
    </source>
</reference>
<evidence type="ECO:0000256" key="3">
    <source>
        <dbReference type="SAM" id="SignalP"/>
    </source>
</evidence>
<sequence length="606" mass="65687">MLRMAAVAALLLATTAAAAQDTRPGVYPGARETHGGFVRTSELVPVRDGVRLAVTVYRPTRGGRVTNERLPVLFSFTPYLSRRIDADGTVVGTLEAKSPRGRPFAELTRYGYVIAVADVRGKGSSFGVRAGYADQHEGEDGHDLVEWLAAQPYANGKVGMFGCSYVGGTQWATARNTPPHLRAIFPQAAQFDSYRNVRRGGLSGQFNTRPQGPEEDLPTAPVDADRDGSLREAALAQHARNGQMMDLVGELAFRDDRTRADDIQYWPLSSPYPKIDAMRRAGIAVYSWGNWMDEPADQALIGYENMRGAAPARLIMGPGGHCDVDTIDSFAEHLRWFDHVLKGVDNGIDREPPIWFKTIGLPEASAWRFASKLPLSDTPATRYYLAAAARLSDRRPRAARDAYQVTYAVGCTPPAWAMPGRAVSTPPKPGALPEPGFWPCVNPAVAKGYVTAPMTQAMWLSGFGIVNLTLSSDSRDVPVFGYLEDVAADGSATLITHGRLLASHRKLGEAPYPNLGLPWHSNARVDAAPLAPGEVATLRFELSPTSRIIAAGHSLRFSITGADQRQRNLAQLKQDPPPRIDLRLGGADASYIDLTLAPASVLAARR</sequence>
<dbReference type="NCBIfam" id="TIGR00976">
    <property type="entry name" value="CocE_NonD"/>
    <property type="match status" value="1"/>
</dbReference>
<feature type="region of interest" description="Disordered" evidence="2">
    <location>
        <begin position="200"/>
        <end position="225"/>
    </location>
</feature>
<protein>
    <recommendedName>
        <fullName evidence="4">Xaa-Pro dipeptidyl-peptidase C-terminal domain-containing protein</fullName>
    </recommendedName>
</protein>
<feature type="domain" description="Xaa-Pro dipeptidyl-peptidase C-terminal" evidence="4">
    <location>
        <begin position="334"/>
        <end position="593"/>
    </location>
</feature>
<organism evidence="5 6">
    <name type="scientific">Sphingomonas guangdongensis</name>
    <dbReference type="NCBI Taxonomy" id="1141890"/>
    <lineage>
        <taxon>Bacteria</taxon>
        <taxon>Pseudomonadati</taxon>
        <taxon>Pseudomonadota</taxon>
        <taxon>Alphaproteobacteria</taxon>
        <taxon>Sphingomonadales</taxon>
        <taxon>Sphingomonadaceae</taxon>
        <taxon>Sphingomonas</taxon>
    </lineage>
</organism>
<proteinExistence type="predicted"/>
<gene>
    <name evidence="5" type="ORF">SAMN06297144_3390</name>
</gene>
<dbReference type="Proteomes" id="UP000219494">
    <property type="component" value="Unassembled WGS sequence"/>
</dbReference>
<feature type="signal peptide" evidence="3">
    <location>
        <begin position="1"/>
        <end position="19"/>
    </location>
</feature>
<dbReference type="SUPFAM" id="SSF53474">
    <property type="entry name" value="alpha/beta-Hydrolases"/>
    <property type="match status" value="1"/>
</dbReference>
<dbReference type="Pfam" id="PF08530">
    <property type="entry name" value="PepX_C"/>
    <property type="match status" value="1"/>
</dbReference>
<keyword evidence="3" id="KW-0732">Signal</keyword>
<dbReference type="Gene3D" id="2.60.120.260">
    <property type="entry name" value="Galactose-binding domain-like"/>
    <property type="match status" value="1"/>
</dbReference>
<dbReference type="Gene3D" id="1.10.3020.10">
    <property type="entry name" value="alpha-amino acid ester hydrolase ( Helical cap domain)"/>
    <property type="match status" value="1"/>
</dbReference>
<dbReference type="OrthoDB" id="9806163at2"/>
<keyword evidence="1" id="KW-0378">Hydrolase</keyword>
<dbReference type="Pfam" id="PF02129">
    <property type="entry name" value="Peptidase_S15"/>
    <property type="match status" value="1"/>
</dbReference>
<name>A0A285R2C3_9SPHN</name>
<keyword evidence="6" id="KW-1185">Reference proteome</keyword>
<dbReference type="InterPro" id="IPR005674">
    <property type="entry name" value="CocE/Ser_esterase"/>
</dbReference>
<dbReference type="InterPro" id="IPR029058">
    <property type="entry name" value="AB_hydrolase_fold"/>
</dbReference>
<accession>A0A285R2C3</accession>
<dbReference type="EMBL" id="OBMI01000003">
    <property type="protein sequence ID" value="SOB88245.1"/>
    <property type="molecule type" value="Genomic_DNA"/>
</dbReference>
<feature type="chain" id="PRO_5012222308" description="Xaa-Pro dipeptidyl-peptidase C-terminal domain-containing protein" evidence="3">
    <location>
        <begin position="20"/>
        <end position="606"/>
    </location>
</feature>
<evidence type="ECO:0000256" key="2">
    <source>
        <dbReference type="SAM" id="MobiDB-lite"/>
    </source>
</evidence>
<dbReference type="AlphaFoldDB" id="A0A285R2C3"/>
<dbReference type="SUPFAM" id="SSF49785">
    <property type="entry name" value="Galactose-binding domain-like"/>
    <property type="match status" value="1"/>
</dbReference>
<dbReference type="InterPro" id="IPR000383">
    <property type="entry name" value="Xaa-Pro-like_dom"/>
</dbReference>
<dbReference type="SMART" id="SM00939">
    <property type="entry name" value="PepX_C"/>
    <property type="match status" value="1"/>
</dbReference>
<dbReference type="GO" id="GO:0008239">
    <property type="term" value="F:dipeptidyl-peptidase activity"/>
    <property type="evidence" value="ECO:0007669"/>
    <property type="project" value="InterPro"/>
</dbReference>
<evidence type="ECO:0000259" key="4">
    <source>
        <dbReference type="SMART" id="SM00939"/>
    </source>
</evidence>
<dbReference type="InterPro" id="IPR008979">
    <property type="entry name" value="Galactose-bd-like_sf"/>
</dbReference>
<dbReference type="InterPro" id="IPR013736">
    <property type="entry name" value="Xaa-Pro_dipept_C"/>
</dbReference>
<evidence type="ECO:0000256" key="1">
    <source>
        <dbReference type="ARBA" id="ARBA00022801"/>
    </source>
</evidence>